<dbReference type="HOGENOM" id="CLU_2136856_0_0_1"/>
<reference evidence="3" key="1">
    <citation type="journal article" date="2013" name="Science">
        <title>The Amborella genome and the evolution of flowering plants.</title>
        <authorList>
            <consortium name="Amborella Genome Project"/>
        </authorList>
    </citation>
    <scope>NUCLEOTIDE SEQUENCE [LARGE SCALE GENOMIC DNA]</scope>
</reference>
<feature type="compositionally biased region" description="Polar residues" evidence="1">
    <location>
        <begin position="65"/>
        <end position="76"/>
    </location>
</feature>
<organism evidence="2 3">
    <name type="scientific">Amborella trichopoda</name>
    <dbReference type="NCBI Taxonomy" id="13333"/>
    <lineage>
        <taxon>Eukaryota</taxon>
        <taxon>Viridiplantae</taxon>
        <taxon>Streptophyta</taxon>
        <taxon>Embryophyta</taxon>
        <taxon>Tracheophyta</taxon>
        <taxon>Spermatophyta</taxon>
        <taxon>Magnoliopsida</taxon>
        <taxon>Amborellales</taxon>
        <taxon>Amborellaceae</taxon>
        <taxon>Amborella</taxon>
    </lineage>
</organism>
<accession>U5D9L3</accession>
<keyword evidence="3" id="KW-1185">Reference proteome</keyword>
<dbReference type="Gramene" id="ERN19184">
    <property type="protein sequence ID" value="ERN19184"/>
    <property type="gene ID" value="AMTR_s00061p00179620"/>
</dbReference>
<proteinExistence type="predicted"/>
<evidence type="ECO:0000313" key="2">
    <source>
        <dbReference type="EMBL" id="ERN19184.1"/>
    </source>
</evidence>
<evidence type="ECO:0000256" key="1">
    <source>
        <dbReference type="SAM" id="MobiDB-lite"/>
    </source>
</evidence>
<dbReference type="Proteomes" id="UP000017836">
    <property type="component" value="Unassembled WGS sequence"/>
</dbReference>
<dbReference type="STRING" id="13333.U5D9L3"/>
<dbReference type="AlphaFoldDB" id="U5D9L3"/>
<dbReference type="EMBL" id="KI392075">
    <property type="protein sequence ID" value="ERN19184.1"/>
    <property type="molecule type" value="Genomic_DNA"/>
</dbReference>
<protein>
    <submittedName>
        <fullName evidence="2">Uncharacterized protein</fullName>
    </submittedName>
</protein>
<gene>
    <name evidence="2" type="ORF">AMTR_s00061p00179620</name>
</gene>
<evidence type="ECO:0000313" key="3">
    <source>
        <dbReference type="Proteomes" id="UP000017836"/>
    </source>
</evidence>
<name>U5D9L3_AMBTC</name>
<sequence>MDRTWTIVGVDGSHRVTSAGIPGEEDQVGPCEQLDALSPFTPLIEMWQKEEKSMGRPHRLHPIGTTRSSQGRLGIQGSLTDHTQRISYLLSGWAVRVGEGQSLILKTNILKTK</sequence>
<feature type="region of interest" description="Disordered" evidence="1">
    <location>
        <begin position="51"/>
        <end position="76"/>
    </location>
</feature>